<feature type="transmembrane region" description="Helical" evidence="1">
    <location>
        <begin position="6"/>
        <end position="28"/>
    </location>
</feature>
<dbReference type="EMBL" id="UGRY01000002">
    <property type="protein sequence ID" value="SUA75272.1"/>
    <property type="molecule type" value="Genomic_DNA"/>
</dbReference>
<reference evidence="2 3" key="1">
    <citation type="submission" date="2018-06" db="EMBL/GenBank/DDBJ databases">
        <authorList>
            <consortium name="Pathogen Informatics"/>
            <person name="Doyle S."/>
        </authorList>
    </citation>
    <scope>NUCLEOTIDE SEQUENCE [LARGE SCALE GENOMIC DNA]</scope>
    <source>
        <strain evidence="2 3">NCTC1934</strain>
    </source>
</reference>
<evidence type="ECO:0000256" key="1">
    <source>
        <dbReference type="SAM" id="Phobius"/>
    </source>
</evidence>
<accession>A0A378YDI9</accession>
<dbReference type="AlphaFoldDB" id="A0A378YDI9"/>
<dbReference type="STRING" id="1406858.GCA_000710895_00278"/>
<evidence type="ECO:0000313" key="2">
    <source>
        <dbReference type="EMBL" id="SUA75272.1"/>
    </source>
</evidence>
<name>A0A378YDI9_9NOCA</name>
<keyword evidence="3" id="KW-1185">Reference proteome</keyword>
<protein>
    <submittedName>
        <fullName evidence="2">Uncharacterized protein</fullName>
    </submittedName>
</protein>
<organism evidence="2 3">
    <name type="scientific">Nocardia otitidiscaviarum</name>
    <dbReference type="NCBI Taxonomy" id="1823"/>
    <lineage>
        <taxon>Bacteria</taxon>
        <taxon>Bacillati</taxon>
        <taxon>Actinomycetota</taxon>
        <taxon>Actinomycetes</taxon>
        <taxon>Mycobacteriales</taxon>
        <taxon>Nocardiaceae</taxon>
        <taxon>Nocardia</taxon>
    </lineage>
</organism>
<sequence length="70" mass="7430">MPGELWFFLLGVGIGGAAMWFAACAVTATRYSSFGEGPTVQNITARLEREGILSARTTKGNSPAHRASSR</sequence>
<keyword evidence="1" id="KW-1133">Transmembrane helix</keyword>
<proteinExistence type="predicted"/>
<dbReference type="Proteomes" id="UP000255467">
    <property type="component" value="Unassembled WGS sequence"/>
</dbReference>
<keyword evidence="1" id="KW-0812">Transmembrane</keyword>
<evidence type="ECO:0000313" key="3">
    <source>
        <dbReference type="Proteomes" id="UP000255467"/>
    </source>
</evidence>
<keyword evidence="1" id="KW-0472">Membrane</keyword>
<gene>
    <name evidence="2" type="ORF">NCTC1934_01999</name>
</gene>